<evidence type="ECO:0000313" key="2">
    <source>
        <dbReference type="EMBL" id="TYO61387.1"/>
    </source>
</evidence>
<gene>
    <name evidence="2" type="ORF">FXV83_38395</name>
</gene>
<feature type="region of interest" description="Disordered" evidence="1">
    <location>
        <begin position="1"/>
        <end position="28"/>
    </location>
</feature>
<evidence type="ECO:0000256" key="1">
    <source>
        <dbReference type="SAM" id="MobiDB-lite"/>
    </source>
</evidence>
<dbReference type="AlphaFoldDB" id="A0A5S4YD18"/>
<accession>A0A5S4YD18</accession>
<name>A0A5S4YD18_9BRAD</name>
<sequence length="117" mass="13349">MKTRQTAGVSAKPTARSRQGDAPTGDVRSCSAYAKLSSSTRRAALRSSVLIPFADWMRDPIRDHDCSRERIETRAKADTYFDLRTKATLFKVAEYDRVAERAKHWQTTDELKDRGRK</sequence>
<protein>
    <submittedName>
        <fullName evidence="2">Uncharacterized protein</fullName>
    </submittedName>
</protein>
<proteinExistence type="predicted"/>
<dbReference type="Proteomes" id="UP000324797">
    <property type="component" value="Unassembled WGS sequence"/>
</dbReference>
<reference evidence="2 3" key="1">
    <citation type="submission" date="2019-08" db="EMBL/GenBank/DDBJ databases">
        <title>Bradyrhizobium hipponensis sp. nov., a rhizobium isolated from a Lupinus angustifolius root nodule in Tunisia.</title>
        <authorList>
            <person name="Off K."/>
            <person name="Rejili M."/>
            <person name="Mars M."/>
            <person name="Brachmann A."/>
            <person name="Marin M."/>
        </authorList>
    </citation>
    <scope>NUCLEOTIDE SEQUENCE [LARGE SCALE GENOMIC DNA]</scope>
    <source>
        <strain evidence="3">aSej3</strain>
    </source>
</reference>
<evidence type="ECO:0000313" key="3">
    <source>
        <dbReference type="Proteomes" id="UP000324797"/>
    </source>
</evidence>
<organism evidence="2 3">
    <name type="scientific">Bradyrhizobium hipponense</name>
    <dbReference type="NCBI Taxonomy" id="2605638"/>
    <lineage>
        <taxon>Bacteria</taxon>
        <taxon>Pseudomonadati</taxon>
        <taxon>Pseudomonadota</taxon>
        <taxon>Alphaproteobacteria</taxon>
        <taxon>Hyphomicrobiales</taxon>
        <taxon>Nitrobacteraceae</taxon>
        <taxon>Bradyrhizobium</taxon>
    </lineage>
</organism>
<keyword evidence="3" id="KW-1185">Reference proteome</keyword>
<dbReference type="EMBL" id="VSTH01000184">
    <property type="protein sequence ID" value="TYO61387.1"/>
    <property type="molecule type" value="Genomic_DNA"/>
</dbReference>
<dbReference type="RefSeq" id="WP_148745123.1">
    <property type="nucleotide sequence ID" value="NZ_VSTH01000184.1"/>
</dbReference>
<comment type="caution">
    <text evidence="2">The sequence shown here is derived from an EMBL/GenBank/DDBJ whole genome shotgun (WGS) entry which is preliminary data.</text>
</comment>